<feature type="transmembrane region" description="Helical" evidence="7">
    <location>
        <begin position="27"/>
        <end position="48"/>
    </location>
</feature>
<dbReference type="GeneID" id="36550515"/>
<proteinExistence type="inferred from homology"/>
<keyword evidence="3 7" id="KW-1133">Transmembrane helix</keyword>
<reference evidence="9 10" key="1">
    <citation type="submission" date="2016-12" db="EMBL/GenBank/DDBJ databases">
        <title>The genomes of Aspergillus section Nigri reveals drivers in fungal speciation.</title>
        <authorList>
            <consortium name="DOE Joint Genome Institute"/>
            <person name="Vesth T.C."/>
            <person name="Nybo J."/>
            <person name="Theobald S."/>
            <person name="Brandl J."/>
            <person name="Frisvad J.C."/>
            <person name="Nielsen K.F."/>
            <person name="Lyhne E.K."/>
            <person name="Kogle M.E."/>
            <person name="Kuo A."/>
            <person name="Riley R."/>
            <person name="Clum A."/>
            <person name="Nolan M."/>
            <person name="Lipzen A."/>
            <person name="Salamov A."/>
            <person name="Henrissat B."/>
            <person name="Wiebenga A."/>
            <person name="De Vries R.P."/>
            <person name="Grigoriev I.V."/>
            <person name="Mortensen U.H."/>
            <person name="Andersen M.R."/>
            <person name="Baker S.E."/>
        </authorList>
    </citation>
    <scope>NUCLEOTIDE SEQUENCE [LARGE SCALE GENOMIC DNA]</scope>
    <source>
        <strain evidence="9 10">IBT 23096</strain>
    </source>
</reference>
<keyword evidence="2 7" id="KW-0812">Transmembrane</keyword>
<evidence type="ECO:0000256" key="4">
    <source>
        <dbReference type="ARBA" id="ARBA00023136"/>
    </source>
</evidence>
<comment type="similarity">
    <text evidence="5">Belongs to the SAT4 family.</text>
</comment>
<dbReference type="RefSeq" id="XP_024703687.1">
    <property type="nucleotide sequence ID" value="XM_024842816.1"/>
</dbReference>
<dbReference type="Proteomes" id="UP000234275">
    <property type="component" value="Unassembled WGS sequence"/>
</dbReference>
<dbReference type="STRING" id="1392250.A0A2I2G678"/>
<evidence type="ECO:0000259" key="8">
    <source>
        <dbReference type="Pfam" id="PF20684"/>
    </source>
</evidence>
<dbReference type="Pfam" id="PF20684">
    <property type="entry name" value="Fung_rhodopsin"/>
    <property type="match status" value="1"/>
</dbReference>
<evidence type="ECO:0000256" key="7">
    <source>
        <dbReference type="SAM" id="Phobius"/>
    </source>
</evidence>
<feature type="domain" description="Rhodopsin" evidence="8">
    <location>
        <begin position="42"/>
        <end position="251"/>
    </location>
</feature>
<accession>A0A2I2G678</accession>
<feature type="compositionally biased region" description="Low complexity" evidence="6">
    <location>
        <begin position="486"/>
        <end position="522"/>
    </location>
</feature>
<keyword evidence="4 7" id="KW-0472">Membrane</keyword>
<dbReference type="InterPro" id="IPR052337">
    <property type="entry name" value="SAT4-like"/>
</dbReference>
<feature type="transmembrane region" description="Helical" evidence="7">
    <location>
        <begin position="263"/>
        <end position="280"/>
    </location>
</feature>
<feature type="compositionally biased region" description="Basic and acidic residues" evidence="6">
    <location>
        <begin position="392"/>
        <end position="402"/>
    </location>
</feature>
<feature type="transmembrane region" description="Helical" evidence="7">
    <location>
        <begin position="145"/>
        <end position="169"/>
    </location>
</feature>
<feature type="transmembrane region" description="Helical" evidence="7">
    <location>
        <begin position="60"/>
        <end position="80"/>
    </location>
</feature>
<comment type="caution">
    <text evidence="9">The sequence shown here is derived from an EMBL/GenBank/DDBJ whole genome shotgun (WGS) entry which is preliminary data.</text>
</comment>
<protein>
    <recommendedName>
        <fullName evidence="8">Rhodopsin domain-containing protein</fullName>
    </recommendedName>
</protein>
<feature type="transmembrane region" description="Helical" evidence="7">
    <location>
        <begin position="100"/>
        <end position="124"/>
    </location>
</feature>
<feature type="region of interest" description="Disordered" evidence="6">
    <location>
        <begin position="335"/>
        <end position="584"/>
    </location>
</feature>
<evidence type="ECO:0000256" key="6">
    <source>
        <dbReference type="SAM" id="MobiDB-lite"/>
    </source>
</evidence>
<dbReference type="AlphaFoldDB" id="A0A2I2G678"/>
<dbReference type="InterPro" id="IPR049326">
    <property type="entry name" value="Rhodopsin_dom_fungi"/>
</dbReference>
<organism evidence="9 10">
    <name type="scientific">Aspergillus steynii IBT 23096</name>
    <dbReference type="NCBI Taxonomy" id="1392250"/>
    <lineage>
        <taxon>Eukaryota</taxon>
        <taxon>Fungi</taxon>
        <taxon>Dikarya</taxon>
        <taxon>Ascomycota</taxon>
        <taxon>Pezizomycotina</taxon>
        <taxon>Eurotiomycetes</taxon>
        <taxon>Eurotiomycetidae</taxon>
        <taxon>Eurotiales</taxon>
        <taxon>Aspergillaceae</taxon>
        <taxon>Aspergillus</taxon>
        <taxon>Aspergillus subgen. Circumdati</taxon>
    </lineage>
</organism>
<comment type="subcellular location">
    <subcellularLocation>
        <location evidence="1">Membrane</location>
        <topology evidence="1">Multi-pass membrane protein</topology>
    </subcellularLocation>
</comment>
<dbReference type="GO" id="GO:0016020">
    <property type="term" value="C:membrane"/>
    <property type="evidence" value="ECO:0007669"/>
    <property type="project" value="UniProtKB-SubCell"/>
</dbReference>
<gene>
    <name evidence="9" type="ORF">P170DRAFT_211431</name>
</gene>
<feature type="transmembrane region" description="Helical" evidence="7">
    <location>
        <begin position="189"/>
        <end position="212"/>
    </location>
</feature>
<dbReference type="EMBL" id="MSFO01000005">
    <property type="protein sequence ID" value="PLB48385.1"/>
    <property type="molecule type" value="Genomic_DNA"/>
</dbReference>
<dbReference type="OrthoDB" id="5398233at2759"/>
<dbReference type="PANTHER" id="PTHR33048:SF19">
    <property type="entry name" value="MEMBRANE PROTEIN PTH11-LIKE, PUTATIVE (AFU_ORTHOLOGUE AFUA_1G14080)-RELATED"/>
    <property type="match status" value="1"/>
</dbReference>
<sequence length="584" mass="63700">MFSPRGIYSDTPPDIRTKLDDNPTLLVSWWTTGFSLAIIVTRVCGRYVRIERFFPEDKVMMASIIPLLIRMALVHVILIWGTNNTKTEGLTDIEIRHRVIGSRLVLGARIFYAIFIWTAKLTVCEFLRRVAGMIWRRSLRLFLQFLYYFLASTLVAVLIATLAECQPFHHYWQVVPDPGPQCRLGYANLITMGACDVITDILLVAFPIPLIVMSNMPVKRKVSLVVLFALSLILVGITCYRVPSVIHHNGSQQYRTLLASLEILAATAVSNAVVIGSFVRDKGVKKAKYKKAQGSASVSESLDHTTVRRATITHHQWGSDSDLAGDLGIRLDSDLCSSENQGPRPAPVAGPYQPYGTPTGTAGLNPAWSFNHPSTIADDDRTSTTGSLDLKISPHEYIETNRPRHYSPNSTPHHSSPGKVSFFDVGGLLDPSPSTSTLHVPGTTPPDPNLNPNTHLHPHLHPPPLLSPPRRSRSLGGSRAFLQDVGGLLPGTSTTTAPSSPTRLSSFSSSSRPGALRTSLSSGRRRGSSVHFDDMPSPESDSPVPSYRSQQDYLRSSIPIPEGEGADAVELQDVGGLLRGNGGG</sequence>
<evidence type="ECO:0000256" key="3">
    <source>
        <dbReference type="ARBA" id="ARBA00022989"/>
    </source>
</evidence>
<feature type="transmembrane region" description="Helical" evidence="7">
    <location>
        <begin position="224"/>
        <end position="243"/>
    </location>
</feature>
<evidence type="ECO:0000256" key="5">
    <source>
        <dbReference type="ARBA" id="ARBA00038359"/>
    </source>
</evidence>
<dbReference type="VEuPathDB" id="FungiDB:P170DRAFT_211431"/>
<keyword evidence="10" id="KW-1185">Reference proteome</keyword>
<evidence type="ECO:0000256" key="1">
    <source>
        <dbReference type="ARBA" id="ARBA00004141"/>
    </source>
</evidence>
<dbReference type="PANTHER" id="PTHR33048">
    <property type="entry name" value="PTH11-LIKE INTEGRAL MEMBRANE PROTEIN (AFU_ORTHOLOGUE AFUA_5G11245)"/>
    <property type="match status" value="1"/>
</dbReference>
<evidence type="ECO:0000313" key="9">
    <source>
        <dbReference type="EMBL" id="PLB48385.1"/>
    </source>
</evidence>
<evidence type="ECO:0000256" key="2">
    <source>
        <dbReference type="ARBA" id="ARBA00022692"/>
    </source>
</evidence>
<evidence type="ECO:0000313" key="10">
    <source>
        <dbReference type="Proteomes" id="UP000234275"/>
    </source>
</evidence>
<name>A0A2I2G678_9EURO</name>